<dbReference type="GO" id="GO:0016282">
    <property type="term" value="C:eukaryotic 43S preinitiation complex"/>
    <property type="evidence" value="ECO:0007669"/>
    <property type="project" value="UniProtKB-UniRule"/>
</dbReference>
<feature type="coiled-coil region" evidence="5">
    <location>
        <begin position="616"/>
        <end position="660"/>
    </location>
</feature>
<dbReference type="InterPro" id="IPR027512">
    <property type="entry name" value="EIF3A"/>
</dbReference>
<dbReference type="PANTHER" id="PTHR14005">
    <property type="entry name" value="EUKARYOTIC TRANSLATION INITIATION FACTOR 3, THETA SUBUNIT"/>
    <property type="match status" value="1"/>
</dbReference>
<keyword evidence="2 5" id="KW-0396">Initiation factor</keyword>
<dbReference type="GO" id="GO:0071541">
    <property type="term" value="C:eukaryotic translation initiation factor 3 complex, eIF3m"/>
    <property type="evidence" value="ECO:0007669"/>
    <property type="project" value="TreeGrafter"/>
</dbReference>
<dbReference type="GO" id="GO:0043614">
    <property type="term" value="C:multi-eIF complex"/>
    <property type="evidence" value="ECO:0007669"/>
    <property type="project" value="TreeGrafter"/>
</dbReference>
<reference evidence="8 9" key="1">
    <citation type="journal article" date="2019" name="Gigascience">
        <title>Whole-genome sequence of the oriental lung fluke Paragonimus westermani.</title>
        <authorList>
            <person name="Oey H."/>
            <person name="Zakrzewski M."/>
            <person name="Narain K."/>
            <person name="Devi K.R."/>
            <person name="Agatsuma T."/>
            <person name="Nawaratna S."/>
            <person name="Gobert G.N."/>
            <person name="Jones M.K."/>
            <person name="Ragan M.A."/>
            <person name="McManus D.P."/>
            <person name="Krause L."/>
        </authorList>
    </citation>
    <scope>NUCLEOTIDE SEQUENCE [LARGE SCALE GENOMIC DNA]</scope>
    <source>
        <strain evidence="8 9">IND2009</strain>
    </source>
</reference>
<comment type="similarity">
    <text evidence="5">Belongs to the eIF-3 subunit A family.</text>
</comment>
<dbReference type="EMBL" id="QNGE01000219">
    <property type="protein sequence ID" value="KAA3681359.1"/>
    <property type="molecule type" value="Genomic_DNA"/>
</dbReference>
<comment type="function">
    <text evidence="5">RNA-binding component of the eukaryotic translation initiation factor 3 (eIF-3) complex, which is involved in protein synthesis of a specialized repertoire of mRNAs and, together with other initiation factors, stimulates binding of mRNA and methionyl-tRNAi to the 40S ribosome. The eIF-3 complex specifically targets and initiates translation of a subset of mRNAs involved in cell proliferation.</text>
</comment>
<dbReference type="AlphaFoldDB" id="A0A5J4P0Y3"/>
<keyword evidence="3 5" id="KW-0694">RNA-binding</keyword>
<comment type="subcellular location">
    <subcellularLocation>
        <location evidence="5">Cytoplasm</location>
    </subcellularLocation>
</comment>
<evidence type="ECO:0000313" key="9">
    <source>
        <dbReference type="Proteomes" id="UP000324629"/>
    </source>
</evidence>
<evidence type="ECO:0000256" key="4">
    <source>
        <dbReference type="ARBA" id="ARBA00022917"/>
    </source>
</evidence>
<gene>
    <name evidence="8" type="ORF">DEA37_0005138</name>
</gene>
<comment type="caution">
    <text evidence="8">The sequence shown here is derived from an EMBL/GenBank/DDBJ whole genome shotgun (WGS) entry which is preliminary data.</text>
</comment>
<dbReference type="GO" id="GO:0033290">
    <property type="term" value="C:eukaryotic 48S preinitiation complex"/>
    <property type="evidence" value="ECO:0007669"/>
    <property type="project" value="UniProtKB-UniRule"/>
</dbReference>
<evidence type="ECO:0000313" key="8">
    <source>
        <dbReference type="EMBL" id="KAA3681359.1"/>
    </source>
</evidence>
<feature type="region of interest" description="Disordered" evidence="6">
    <location>
        <begin position="827"/>
        <end position="920"/>
    </location>
</feature>
<organism evidence="8 9">
    <name type="scientific">Paragonimus westermani</name>
    <dbReference type="NCBI Taxonomy" id="34504"/>
    <lineage>
        <taxon>Eukaryota</taxon>
        <taxon>Metazoa</taxon>
        <taxon>Spiralia</taxon>
        <taxon>Lophotrochozoa</taxon>
        <taxon>Platyhelminthes</taxon>
        <taxon>Trematoda</taxon>
        <taxon>Digenea</taxon>
        <taxon>Plagiorchiida</taxon>
        <taxon>Troglotremata</taxon>
        <taxon>Troglotrematidae</taxon>
        <taxon>Paragonimus</taxon>
    </lineage>
</organism>
<keyword evidence="5" id="KW-0175">Coiled coil</keyword>
<accession>A0A5J4P0Y3</accession>
<evidence type="ECO:0000256" key="6">
    <source>
        <dbReference type="SAM" id="MobiDB-lite"/>
    </source>
</evidence>
<feature type="compositionally biased region" description="Basic and acidic residues" evidence="6">
    <location>
        <begin position="827"/>
        <end position="880"/>
    </location>
</feature>
<dbReference type="PANTHER" id="PTHR14005:SF0">
    <property type="entry name" value="EUKARYOTIC TRANSLATION INITIATION FACTOR 3 SUBUNIT A"/>
    <property type="match status" value="1"/>
</dbReference>
<keyword evidence="4 5" id="KW-0648">Protein biosynthesis</keyword>
<dbReference type="Gene3D" id="4.10.860.10">
    <property type="entry name" value="UVR domain"/>
    <property type="match status" value="1"/>
</dbReference>
<evidence type="ECO:0000259" key="7">
    <source>
        <dbReference type="PROSITE" id="PS50250"/>
    </source>
</evidence>
<dbReference type="GO" id="GO:0003743">
    <property type="term" value="F:translation initiation factor activity"/>
    <property type="evidence" value="ECO:0007669"/>
    <property type="project" value="UniProtKB-UniRule"/>
</dbReference>
<dbReference type="InterPro" id="IPR000717">
    <property type="entry name" value="PCI_dom"/>
</dbReference>
<evidence type="ECO:0000256" key="5">
    <source>
        <dbReference type="HAMAP-Rule" id="MF_03000"/>
    </source>
</evidence>
<dbReference type="HAMAP" id="MF_03000">
    <property type="entry name" value="eIF3a"/>
    <property type="match status" value="1"/>
</dbReference>
<dbReference type="Proteomes" id="UP000324629">
    <property type="component" value="Unassembled WGS sequence"/>
</dbReference>
<dbReference type="GO" id="GO:0002188">
    <property type="term" value="P:translation reinitiation"/>
    <property type="evidence" value="ECO:0007669"/>
    <property type="project" value="TreeGrafter"/>
</dbReference>
<dbReference type="GO" id="GO:0001732">
    <property type="term" value="P:formation of cytoplasmic translation initiation complex"/>
    <property type="evidence" value="ECO:0007669"/>
    <property type="project" value="UniProtKB-UniRule"/>
</dbReference>
<keyword evidence="1 5" id="KW-0963">Cytoplasm</keyword>
<proteinExistence type="inferred from homology"/>
<dbReference type="InterPro" id="IPR054711">
    <property type="entry name" value="eIF3a_PCI_TPR-like"/>
</dbReference>
<keyword evidence="9" id="KW-1185">Reference proteome</keyword>
<comment type="subunit">
    <text evidence="5">Component of the eukaryotic translation initiation factor 3 (eIF-3) complex.</text>
</comment>
<evidence type="ECO:0000256" key="2">
    <source>
        <dbReference type="ARBA" id="ARBA00022540"/>
    </source>
</evidence>
<dbReference type="PROSITE" id="PS50250">
    <property type="entry name" value="PCI"/>
    <property type="match status" value="1"/>
</dbReference>
<evidence type="ECO:0000256" key="3">
    <source>
        <dbReference type="ARBA" id="ARBA00022884"/>
    </source>
</evidence>
<dbReference type="GO" id="GO:0003729">
    <property type="term" value="F:mRNA binding"/>
    <property type="evidence" value="ECO:0007669"/>
    <property type="project" value="TreeGrafter"/>
</dbReference>
<sequence length="1060" mass="123478">MVSFNIADPEYAFLDGRLGALGELGLFSIQTFVPTFLCFIELIKCDKKAIALDVLYDVMKLRRAKQWQKVLEELMILFVELCVELRKNMHFRKVIYQYKNISVMENTASMELVVRYYLNLIKSKTEEAQQESKSLFIDIEDLDVMETPESLMLSAASTSETQDKSARTVLMPWLKFLWDSFRLVLDLLRSNSKLEHLYHEVANDAYEFCIKYGRKVEFRKLSELLRLHTQKVQNQTQPNAVNLVNLKNPETQVLHFQTRLRQLDCAMDLEMYNEAFKTVEDIWGFILMSKKINNPVLMTNYYSKSAELFLRCGCYLYHAAALHKLMFLYRDHKKNITREELSALGSRVMCATLAVPLPNAKLNSDKFLLSGEYTVAKQKTLAGLLGLFQVPTRQSLIHDLVRHKVLTMVPSELADLYRVLEADFQPLTLWERSQSALSLIQDSVDLKIYSTQLHEVIVSKTVLQLSQVYQSIKFEHFVQLCPFMDSISLERCVIDLIHNLELPIRVNHRLKAIVFDEFTDLGISQCEYGGQLVSQSTHVNAPDKLSRQLTLFAQVMQQITAMLDDHQTLPDYRRLLIDEYRNHEHLFHRELLSRRYYIEVRKEEVEKMHRERFQYLMDEEARRQAEQEEQLQYEERNLLKEAEERERRKTEDEQVRLKRRIARGNYNLLMEHKMGVKLELTEEQLDQFDADKILEKKAMEVRKKRKETAEKAKILARKLDYYTRAVRLEEIPLLQAAVKPEADHAREMHERCVRELEEHSKAEHARQLRDRNRLIRMKSDVQLITNKLKEARDARYKARLAEWEETCNKTRTQRLLELKAKREAQAAAEAERKAQEEEQARREAEAAAELERAKQEKRAKESALREAARAEEERAQEAKQVEVGIRNGPDRPAETPYRPPGFRSSMFDSDKPKYSATASTDDWVRTPRPVISAAPIAPAFDNPRRAPVDFGSRSGVTGGSGWVRSPQKLQNEMNAEDKTNRDLNDTDVMNFQFRTRTPVHHRKMMTAEVGPRLDQGKILNTRPVLSILSVDQVEDEDDPIDLPDFRVPLAISLAVEAHGR</sequence>
<evidence type="ECO:0000256" key="1">
    <source>
        <dbReference type="ARBA" id="ARBA00022490"/>
    </source>
</evidence>
<dbReference type="Gene3D" id="1.25.40.860">
    <property type="match status" value="2"/>
</dbReference>
<dbReference type="Pfam" id="PF22591">
    <property type="entry name" value="eIF3a_PCI_TPR-like"/>
    <property type="match status" value="1"/>
</dbReference>
<feature type="domain" description="PCI" evidence="7">
    <location>
        <begin position="341"/>
        <end position="520"/>
    </location>
</feature>
<name>A0A5J4P0Y3_9TREM</name>
<protein>
    <recommendedName>
        <fullName evidence="5">Eukaryotic translation initiation factor 3 subunit A</fullName>
        <shortName evidence="5">eIF3a</shortName>
    </recommendedName>
    <alternativeName>
        <fullName evidence="5">Eukaryotic translation initiation factor 3 subunit 10</fullName>
    </alternativeName>
</protein>
<dbReference type="GO" id="GO:0071540">
    <property type="term" value="C:eukaryotic translation initiation factor 3 complex, eIF3e"/>
    <property type="evidence" value="ECO:0007669"/>
    <property type="project" value="TreeGrafter"/>
</dbReference>